<dbReference type="RefSeq" id="WP_086728358.1">
    <property type="nucleotide sequence ID" value="NZ_MUBM01000234.1"/>
</dbReference>
<dbReference type="SUPFAM" id="SSF54211">
    <property type="entry name" value="Ribosomal protein S5 domain 2-like"/>
    <property type="match status" value="1"/>
</dbReference>
<name>A0ABV1W0D8_9ACTN</name>
<accession>A0ABV1W0D8</accession>
<dbReference type="InterPro" id="IPR020568">
    <property type="entry name" value="Ribosomal_Su5_D2-typ_SF"/>
</dbReference>
<evidence type="ECO:0000313" key="2">
    <source>
        <dbReference type="Proteomes" id="UP001458415"/>
    </source>
</evidence>
<protein>
    <submittedName>
        <fullName evidence="1">Magnesium chelatase domain-containing protein</fullName>
    </submittedName>
</protein>
<gene>
    <name evidence="1" type="ORF">ABT317_08850</name>
</gene>
<proteinExistence type="predicted"/>
<evidence type="ECO:0000313" key="1">
    <source>
        <dbReference type="EMBL" id="MER6977122.1"/>
    </source>
</evidence>
<sequence>MSDTLNTDPTTGALSRLCANSFENALQARTALLADTIAYAARLIRDVLPTAAAITVDCEEKELHEVRDAQGETLWWAPASAQHAFNDGLVDDVDDLFREAIPFGGLAAAGWRISYKGEPYRDVQLPEPPPSMRHARAHVRHEGLVCDVHADLAPARVPSFTLVGPDSQPMPEARDRVRAAIINAGYAWPRGELTVSLNGSGEPDSTTDLAIACAILAAAGHVDPSTLKRTVVLGELRLDGRVRSTPQTRAGVRYADICGGYKRVIVASTAAATCPLVPGGTVQGVLDLPQTLHYLTRLAADDQCTPGEAAGNCAQCDRPLVWDRTGTRVNDEWGEYLCASRPAGARSTLHVLTAPAQN</sequence>
<comment type="caution">
    <text evidence="1">The sequence shown here is derived from an EMBL/GenBank/DDBJ whole genome shotgun (WGS) entry which is preliminary data.</text>
</comment>
<dbReference type="Pfam" id="PF13541">
    <property type="entry name" value="ChlI"/>
    <property type="match status" value="1"/>
</dbReference>
<keyword evidence="2" id="KW-1185">Reference proteome</keyword>
<reference evidence="1 2" key="1">
    <citation type="submission" date="2024-06" db="EMBL/GenBank/DDBJ databases">
        <title>The Natural Products Discovery Center: Release of the First 8490 Sequenced Strains for Exploring Actinobacteria Biosynthetic Diversity.</title>
        <authorList>
            <person name="Kalkreuter E."/>
            <person name="Kautsar S.A."/>
            <person name="Yang D."/>
            <person name="Bader C.D."/>
            <person name="Teijaro C.N."/>
            <person name="Fluegel L."/>
            <person name="Davis C.M."/>
            <person name="Simpson J.R."/>
            <person name="Lauterbach L."/>
            <person name="Steele A.D."/>
            <person name="Gui C."/>
            <person name="Meng S."/>
            <person name="Li G."/>
            <person name="Viehrig K."/>
            <person name="Ye F."/>
            <person name="Su P."/>
            <person name="Kiefer A.F."/>
            <person name="Nichols A."/>
            <person name="Cepeda A.J."/>
            <person name="Yan W."/>
            <person name="Fan B."/>
            <person name="Jiang Y."/>
            <person name="Adhikari A."/>
            <person name="Zheng C.-J."/>
            <person name="Schuster L."/>
            <person name="Cowan T.M."/>
            <person name="Smanski M.J."/>
            <person name="Chevrette M.G."/>
            <person name="De Carvalho L.P.S."/>
            <person name="Shen B."/>
        </authorList>
    </citation>
    <scope>NUCLEOTIDE SEQUENCE [LARGE SCALE GENOMIC DNA]</scope>
    <source>
        <strain evidence="1 2">NPDC000634</strain>
    </source>
</reference>
<dbReference type="EMBL" id="JBEPCU010000094">
    <property type="protein sequence ID" value="MER6977122.1"/>
    <property type="molecule type" value="Genomic_DNA"/>
</dbReference>
<dbReference type="Proteomes" id="UP001458415">
    <property type="component" value="Unassembled WGS sequence"/>
</dbReference>
<organism evidence="1 2">
    <name type="scientific">Streptomyces carpinensis</name>
    <dbReference type="NCBI Taxonomy" id="66369"/>
    <lineage>
        <taxon>Bacteria</taxon>
        <taxon>Bacillati</taxon>
        <taxon>Actinomycetota</taxon>
        <taxon>Actinomycetes</taxon>
        <taxon>Kitasatosporales</taxon>
        <taxon>Streptomycetaceae</taxon>
        <taxon>Streptomyces</taxon>
    </lineage>
</organism>